<evidence type="ECO:0000256" key="2">
    <source>
        <dbReference type="SAM" id="MobiDB-lite"/>
    </source>
</evidence>
<feature type="region of interest" description="Disordered" evidence="2">
    <location>
        <begin position="1"/>
        <end position="39"/>
    </location>
</feature>
<evidence type="ECO:0000313" key="4">
    <source>
        <dbReference type="Proteomes" id="UP000572817"/>
    </source>
</evidence>
<evidence type="ECO:0000256" key="1">
    <source>
        <dbReference type="SAM" id="Coils"/>
    </source>
</evidence>
<dbReference type="Proteomes" id="UP000572817">
    <property type="component" value="Unassembled WGS sequence"/>
</dbReference>
<evidence type="ECO:0000313" key="3">
    <source>
        <dbReference type="EMBL" id="KAF4305706.1"/>
    </source>
</evidence>
<dbReference type="AlphaFoldDB" id="A0A8H4IQN6"/>
<accession>A0A8H4IQN6</accession>
<feature type="region of interest" description="Disordered" evidence="2">
    <location>
        <begin position="182"/>
        <end position="201"/>
    </location>
</feature>
<gene>
    <name evidence="3" type="ORF">GTA08_BOTSDO06208</name>
</gene>
<keyword evidence="1" id="KW-0175">Coiled coil</keyword>
<protein>
    <submittedName>
        <fullName evidence="3">Uncharacterized protein</fullName>
    </submittedName>
</protein>
<keyword evidence="4" id="KW-1185">Reference proteome</keyword>
<name>A0A8H4IQN6_9PEZI</name>
<reference evidence="3" key="1">
    <citation type="submission" date="2020-04" db="EMBL/GenBank/DDBJ databases">
        <title>Genome Assembly and Annotation of Botryosphaeria dothidea sdau 11-99, a Latent Pathogen of Apple Fruit Ring Rot in China.</title>
        <authorList>
            <person name="Yu C."/>
            <person name="Diao Y."/>
            <person name="Lu Q."/>
            <person name="Zhao J."/>
            <person name="Cui S."/>
            <person name="Peng C."/>
            <person name="He B."/>
            <person name="Liu H."/>
        </authorList>
    </citation>
    <scope>NUCLEOTIDE SEQUENCE [LARGE SCALE GENOMIC DNA]</scope>
    <source>
        <strain evidence="3">Sdau11-99</strain>
    </source>
</reference>
<feature type="coiled-coil region" evidence="1">
    <location>
        <begin position="245"/>
        <end position="272"/>
    </location>
</feature>
<sequence length="277" mass="30994">MHSKASDNGMLGHGLGEASSNIVPGARSTTIAPDDKWDKFPREQENMKDLWETISAAVTQKDIAILEASELKNFNSIPRKEIGVKARHFSGLWNGIRIEAGTWLVGFPMMTPGDKTWRARVDVLYDIAGPILTVQEYVQEIKDWTRRSFFVGRDGKLIRDTPDNIPKKKMGDIYPLMLSPKQREAAEKSKTDTSGDTAIRPVESTVVSRQGLRKRRRRAVQDSGDGDEQPSRDASGGQSSSQEQLECALDTIKKLQALLREQGDEITELKLRLTTEQ</sequence>
<feature type="compositionally biased region" description="Basic and acidic residues" evidence="2">
    <location>
        <begin position="182"/>
        <end position="193"/>
    </location>
</feature>
<comment type="caution">
    <text evidence="3">The sequence shown here is derived from an EMBL/GenBank/DDBJ whole genome shotgun (WGS) entry which is preliminary data.</text>
</comment>
<organism evidence="3 4">
    <name type="scientific">Botryosphaeria dothidea</name>
    <dbReference type="NCBI Taxonomy" id="55169"/>
    <lineage>
        <taxon>Eukaryota</taxon>
        <taxon>Fungi</taxon>
        <taxon>Dikarya</taxon>
        <taxon>Ascomycota</taxon>
        <taxon>Pezizomycotina</taxon>
        <taxon>Dothideomycetes</taxon>
        <taxon>Dothideomycetes incertae sedis</taxon>
        <taxon>Botryosphaeriales</taxon>
        <taxon>Botryosphaeriaceae</taxon>
        <taxon>Botryosphaeria</taxon>
    </lineage>
</organism>
<feature type="compositionally biased region" description="Polar residues" evidence="2">
    <location>
        <begin position="18"/>
        <end position="31"/>
    </location>
</feature>
<dbReference type="EMBL" id="WWBZ02000040">
    <property type="protein sequence ID" value="KAF4305706.1"/>
    <property type="molecule type" value="Genomic_DNA"/>
</dbReference>
<proteinExistence type="predicted"/>
<feature type="region of interest" description="Disordered" evidence="2">
    <location>
        <begin position="207"/>
        <end position="245"/>
    </location>
</feature>